<organism evidence="3 4">
    <name type="scientific">Gynuella sunshinyii YC6258</name>
    <dbReference type="NCBI Taxonomy" id="1445510"/>
    <lineage>
        <taxon>Bacteria</taxon>
        <taxon>Pseudomonadati</taxon>
        <taxon>Pseudomonadota</taxon>
        <taxon>Gammaproteobacteria</taxon>
        <taxon>Oceanospirillales</taxon>
        <taxon>Saccharospirillaceae</taxon>
        <taxon>Gynuella</taxon>
    </lineage>
</organism>
<evidence type="ECO:0000256" key="1">
    <source>
        <dbReference type="ARBA" id="ARBA00007198"/>
    </source>
</evidence>
<sequence length="142" mass="16206">MAHITFFQKPGCINNRRQLQWLQSSGHEVHPENLLQQPWTAERLMAFFDERPLSECFNQTAPAIKSGQLNPEHLSHEDALAAMIQDPILIKRPLMIIDHTHYIQGFDQQQLHQLIGLSTADSAPAMTEDLTTCPRQTTEHSN</sequence>
<accession>A0A0C5VKQ9</accession>
<proteinExistence type="inferred from homology"/>
<dbReference type="Gene3D" id="3.40.30.10">
    <property type="entry name" value="Glutaredoxin"/>
    <property type="match status" value="1"/>
</dbReference>
<dbReference type="HOGENOM" id="CLU_133290_0_0_6"/>
<dbReference type="OrthoDB" id="5432555at2"/>
<dbReference type="PANTHER" id="PTHR30041:SF8">
    <property type="entry name" value="PROTEIN YFFB"/>
    <property type="match status" value="1"/>
</dbReference>
<dbReference type="STRING" id="1445510.YC6258_02848"/>
<name>A0A0C5VKQ9_9GAMM</name>
<dbReference type="NCBIfam" id="TIGR01616">
    <property type="entry name" value="nitro_assoc"/>
    <property type="match status" value="1"/>
</dbReference>
<dbReference type="PANTHER" id="PTHR30041">
    <property type="entry name" value="ARSENATE REDUCTASE"/>
    <property type="match status" value="1"/>
</dbReference>
<dbReference type="Pfam" id="PF03960">
    <property type="entry name" value="ArsC"/>
    <property type="match status" value="1"/>
</dbReference>
<protein>
    <submittedName>
        <fullName evidence="3">Arsenate reductase and related protein, glutaredoxin family</fullName>
    </submittedName>
</protein>
<dbReference type="EMBL" id="CP007142">
    <property type="protein sequence ID" value="AJQ94886.1"/>
    <property type="molecule type" value="Genomic_DNA"/>
</dbReference>
<dbReference type="AlphaFoldDB" id="A0A0C5VKQ9"/>
<keyword evidence="4" id="KW-1185">Reference proteome</keyword>
<evidence type="ECO:0000256" key="2">
    <source>
        <dbReference type="PROSITE-ProRule" id="PRU01282"/>
    </source>
</evidence>
<evidence type="ECO:0000313" key="4">
    <source>
        <dbReference type="Proteomes" id="UP000032266"/>
    </source>
</evidence>
<dbReference type="PROSITE" id="PS51353">
    <property type="entry name" value="ARSC"/>
    <property type="match status" value="1"/>
</dbReference>
<dbReference type="KEGG" id="gsn:YC6258_02848"/>
<dbReference type="InterPro" id="IPR006503">
    <property type="entry name" value="Nase-assoc"/>
</dbReference>
<dbReference type="RefSeq" id="WP_044617323.1">
    <property type="nucleotide sequence ID" value="NZ_CP007142.1"/>
</dbReference>
<reference evidence="3 4" key="1">
    <citation type="submission" date="2014-01" db="EMBL/GenBank/DDBJ databases">
        <title>Full genme sequencing of cellulolytic bacterium Gynuella sunshinyii YC6258T gen. nov., sp. nov.</title>
        <authorList>
            <person name="Khan H."/>
            <person name="Chung E.J."/>
            <person name="Chung Y.R."/>
        </authorList>
    </citation>
    <scope>NUCLEOTIDE SEQUENCE [LARGE SCALE GENOMIC DNA]</scope>
    <source>
        <strain evidence="3 4">YC6258</strain>
    </source>
</reference>
<dbReference type="SUPFAM" id="SSF52833">
    <property type="entry name" value="Thioredoxin-like"/>
    <property type="match status" value="1"/>
</dbReference>
<evidence type="ECO:0000313" key="3">
    <source>
        <dbReference type="EMBL" id="AJQ94886.1"/>
    </source>
</evidence>
<dbReference type="InterPro" id="IPR036249">
    <property type="entry name" value="Thioredoxin-like_sf"/>
</dbReference>
<dbReference type="Proteomes" id="UP000032266">
    <property type="component" value="Chromosome"/>
</dbReference>
<gene>
    <name evidence="3" type="ORF">YC6258_02848</name>
</gene>
<comment type="similarity">
    <text evidence="1 2">Belongs to the ArsC family.</text>
</comment>
<dbReference type="InterPro" id="IPR006660">
    <property type="entry name" value="Arsenate_reductase-like"/>
</dbReference>